<keyword evidence="2" id="KW-0732">Signal</keyword>
<protein>
    <submittedName>
        <fullName evidence="3">Macaca fascicularis brain cDNA clone: QflA-17653, similar to human kinesin family member 1B (KIF1B), transcript variant 1, mRNA, RefSeq: NM_015074.2</fullName>
    </submittedName>
</protein>
<evidence type="ECO:0000313" key="3">
    <source>
        <dbReference type="EMBL" id="BAE89385.1"/>
    </source>
</evidence>
<name>I7GMN2_MACFA</name>
<evidence type="ECO:0000256" key="2">
    <source>
        <dbReference type="SAM" id="SignalP"/>
    </source>
</evidence>
<feature type="signal peptide" evidence="2">
    <location>
        <begin position="1"/>
        <end position="34"/>
    </location>
</feature>
<dbReference type="EMBL" id="AB172323">
    <property type="protein sequence ID" value="BAE89385.1"/>
    <property type="molecule type" value="mRNA"/>
</dbReference>
<accession>I7GMN2</accession>
<feature type="chain" id="PRO_5003710160" evidence="2">
    <location>
        <begin position="35"/>
        <end position="70"/>
    </location>
</feature>
<dbReference type="AlphaFoldDB" id="I7GMN2"/>
<evidence type="ECO:0000256" key="1">
    <source>
        <dbReference type="SAM" id="MobiDB-lite"/>
    </source>
</evidence>
<reference evidence="3" key="1">
    <citation type="journal article" date="2007" name="PLoS Biol.">
        <title>Rate of evolution in brain-expressed genes in humans and other primates.</title>
        <authorList>
            <person name="Wang H.-Y."/>
            <person name="Chien H.-C."/>
            <person name="Osada N."/>
            <person name="Hashimoto K."/>
            <person name="Sugano S."/>
            <person name="Gojobori T."/>
            <person name="Chou C.-K."/>
            <person name="Tsai S.-F."/>
            <person name="Wu C.-I."/>
            <person name="Shen C.-K.J."/>
        </authorList>
    </citation>
    <scope>NUCLEOTIDE SEQUENCE</scope>
</reference>
<organism evidence="3">
    <name type="scientific">Macaca fascicularis</name>
    <name type="common">Crab-eating macaque</name>
    <name type="synonym">Cynomolgus monkey</name>
    <dbReference type="NCBI Taxonomy" id="9541"/>
    <lineage>
        <taxon>Eukaryota</taxon>
        <taxon>Metazoa</taxon>
        <taxon>Chordata</taxon>
        <taxon>Craniata</taxon>
        <taxon>Vertebrata</taxon>
        <taxon>Euteleostomi</taxon>
        <taxon>Mammalia</taxon>
        <taxon>Eutheria</taxon>
        <taxon>Euarchontoglires</taxon>
        <taxon>Primates</taxon>
        <taxon>Haplorrhini</taxon>
        <taxon>Catarrhini</taxon>
        <taxon>Cercopithecidae</taxon>
        <taxon>Cercopithecinae</taxon>
        <taxon>Macaca</taxon>
    </lineage>
</organism>
<sequence>MFHKAGVFHFPVINLMVTVMIKIMLGRLGTVAHACNPSTLGAQGGRITRSGAHDQPGRYGDTPSLLKIQN</sequence>
<feature type="region of interest" description="Disordered" evidence="1">
    <location>
        <begin position="42"/>
        <end position="70"/>
    </location>
</feature>
<proteinExistence type="evidence at transcript level"/>